<reference evidence="1" key="1">
    <citation type="submission" date="2016-10" db="EMBL/GenBank/DDBJ databases">
        <title>Sequence of Gallionella enrichment culture.</title>
        <authorList>
            <person name="Poehlein A."/>
            <person name="Muehling M."/>
            <person name="Daniel R."/>
        </authorList>
    </citation>
    <scope>NUCLEOTIDE SEQUENCE</scope>
</reference>
<protein>
    <submittedName>
        <fullName evidence="1">Uncharacterized protein</fullName>
    </submittedName>
</protein>
<accession>A0A1J5ST37</accession>
<sequence>MADAACGLSTAIVGAASGSQGQRGNERKAGDQ</sequence>
<evidence type="ECO:0000313" key="1">
    <source>
        <dbReference type="EMBL" id="OIR07189.1"/>
    </source>
</evidence>
<name>A0A1J5ST37_9ZZZZ</name>
<organism evidence="1">
    <name type="scientific">mine drainage metagenome</name>
    <dbReference type="NCBI Taxonomy" id="410659"/>
    <lineage>
        <taxon>unclassified sequences</taxon>
        <taxon>metagenomes</taxon>
        <taxon>ecological metagenomes</taxon>
    </lineage>
</organism>
<dbReference type="EMBL" id="MLJW01000039">
    <property type="protein sequence ID" value="OIR07189.1"/>
    <property type="molecule type" value="Genomic_DNA"/>
</dbReference>
<proteinExistence type="predicted"/>
<dbReference type="AlphaFoldDB" id="A0A1J5ST37"/>
<comment type="caution">
    <text evidence="1">The sequence shown here is derived from an EMBL/GenBank/DDBJ whole genome shotgun (WGS) entry which is preliminary data.</text>
</comment>
<gene>
    <name evidence="1" type="ORF">GALL_107780</name>
</gene>